<dbReference type="EMBL" id="JBHSMH010000005">
    <property type="protein sequence ID" value="MFC5467501.1"/>
    <property type="molecule type" value="Genomic_DNA"/>
</dbReference>
<accession>A0ABW0LQA2</accession>
<organism evidence="1 2">
    <name type="scientific">Cohnella suwonensis</name>
    <dbReference type="NCBI Taxonomy" id="696072"/>
    <lineage>
        <taxon>Bacteria</taxon>
        <taxon>Bacillati</taxon>
        <taxon>Bacillota</taxon>
        <taxon>Bacilli</taxon>
        <taxon>Bacillales</taxon>
        <taxon>Paenibacillaceae</taxon>
        <taxon>Cohnella</taxon>
    </lineage>
</organism>
<sequence>MAFAGIIYTIVIQREELRLQRKELQLQRQEVAKSTAELAGQKEMMYLQRFETTFFNPISAHNEIVASVVAGDMAGKTVLDHYDNYFIQEKNTEEYLLPNCQKVKSI</sequence>
<evidence type="ECO:0000313" key="1">
    <source>
        <dbReference type="EMBL" id="MFC5467501.1"/>
    </source>
</evidence>
<evidence type="ECO:0000313" key="2">
    <source>
        <dbReference type="Proteomes" id="UP001596105"/>
    </source>
</evidence>
<protein>
    <submittedName>
        <fullName evidence="1">Uncharacterized protein</fullName>
    </submittedName>
</protein>
<proteinExistence type="predicted"/>
<dbReference type="RefSeq" id="WP_209742651.1">
    <property type="nucleotide sequence ID" value="NZ_JBHSMH010000005.1"/>
</dbReference>
<reference evidence="2" key="1">
    <citation type="journal article" date="2019" name="Int. J. Syst. Evol. Microbiol.">
        <title>The Global Catalogue of Microorganisms (GCM) 10K type strain sequencing project: providing services to taxonomists for standard genome sequencing and annotation.</title>
        <authorList>
            <consortium name="The Broad Institute Genomics Platform"/>
            <consortium name="The Broad Institute Genome Sequencing Center for Infectious Disease"/>
            <person name="Wu L."/>
            <person name="Ma J."/>
        </authorList>
    </citation>
    <scope>NUCLEOTIDE SEQUENCE [LARGE SCALE GENOMIC DNA]</scope>
    <source>
        <strain evidence="2">CCUG 57113</strain>
    </source>
</reference>
<keyword evidence="2" id="KW-1185">Reference proteome</keyword>
<gene>
    <name evidence="1" type="ORF">ACFPPD_02145</name>
</gene>
<comment type="caution">
    <text evidence="1">The sequence shown here is derived from an EMBL/GenBank/DDBJ whole genome shotgun (WGS) entry which is preliminary data.</text>
</comment>
<dbReference type="Proteomes" id="UP001596105">
    <property type="component" value="Unassembled WGS sequence"/>
</dbReference>
<name>A0ABW0LQA2_9BACL</name>